<name>A0A242K132_9ENTE</name>
<evidence type="ECO:0000259" key="1">
    <source>
        <dbReference type="Pfam" id="PF05043"/>
    </source>
</evidence>
<organism evidence="2 3">
    <name type="scientific">Candidatus Enterococcus wittei</name>
    <dbReference type="NCBI Taxonomy" id="1987383"/>
    <lineage>
        <taxon>Bacteria</taxon>
        <taxon>Bacillati</taxon>
        <taxon>Bacillota</taxon>
        <taxon>Bacilli</taxon>
        <taxon>Lactobacillales</taxon>
        <taxon>Enterococcaceae</taxon>
        <taxon>Enterococcus</taxon>
    </lineage>
</organism>
<keyword evidence="3" id="KW-1185">Reference proteome</keyword>
<dbReference type="InterPro" id="IPR007737">
    <property type="entry name" value="Mga_HTH"/>
</dbReference>
<protein>
    <recommendedName>
        <fullName evidence="1">Mga helix-turn-helix domain-containing protein</fullName>
    </recommendedName>
</protein>
<dbReference type="Pfam" id="PF05043">
    <property type="entry name" value="Mga"/>
    <property type="match status" value="1"/>
</dbReference>
<feature type="domain" description="Mga helix-turn-helix" evidence="1">
    <location>
        <begin position="87"/>
        <end position="164"/>
    </location>
</feature>
<sequence length="499" mass="58644">MIEKILLDEHSRMKLNVYGKLLILPPGEYILDNLRENLDSYLSLARLKKILFSIQEDLEKINHIQLLTNKNKLCINDQLIQYMQYQNFLSTESVPYKLLISILTEKDTDLASFCSRNFISRSTCFRQTKKLAEYLKDYQITLNLSNLTLNGSEMLIRIIFFNFFWFVSLGESLNDVAFSTEIEQLIYKHEGNDLKNRFEIGKKQAKLHCIISLLRMKSGHPTDIYECSSDSFIPSETSLDFFYDFFEIASLPLDILEVNSLFYLFYYWPLLSSNQNINLPLVRHAYDRPTNEIKPLLEDFDEHCQKYIASFDFEHEPALYLNIYLSILNFSLFKQNIPLTTLFISSYIEVKYPLLRILTNKIEGYWKKVANRKKYTWLKPCVKELSFIQACLLYPHYSQIEDNYKLKVGFVNVSEHLISSEILNLGEKIPFVDIERITMPITKEYDFLILGSPLLIPEGLESSKYTVLDFSRYGNFETELYQELLEAHHAKLLNLTKHV</sequence>
<comment type="caution">
    <text evidence="2">The sequence shown here is derived from an EMBL/GenBank/DDBJ whole genome shotgun (WGS) entry which is preliminary data.</text>
</comment>
<reference evidence="2 3" key="1">
    <citation type="submission" date="2017-05" db="EMBL/GenBank/DDBJ databases">
        <title>The Genome Sequence of Enterococcus sp. 10A9_DIV0425.</title>
        <authorList>
            <consortium name="The Broad Institute Genomics Platform"/>
            <consortium name="The Broad Institute Genomic Center for Infectious Diseases"/>
            <person name="Earl A."/>
            <person name="Manson A."/>
            <person name="Schwartman J."/>
            <person name="Gilmore M."/>
            <person name="Abouelleil A."/>
            <person name="Cao P."/>
            <person name="Chapman S."/>
            <person name="Cusick C."/>
            <person name="Shea T."/>
            <person name="Young S."/>
            <person name="Neafsey D."/>
            <person name="Nusbaum C."/>
            <person name="Birren B."/>
        </authorList>
    </citation>
    <scope>NUCLEOTIDE SEQUENCE [LARGE SCALE GENOMIC DNA]</scope>
    <source>
        <strain evidence="2 3">10A9_DIV0425</strain>
    </source>
</reference>
<evidence type="ECO:0000313" key="3">
    <source>
        <dbReference type="Proteomes" id="UP000194933"/>
    </source>
</evidence>
<evidence type="ECO:0000313" key="2">
    <source>
        <dbReference type="EMBL" id="OTP11285.1"/>
    </source>
</evidence>
<dbReference type="STRING" id="1987383.A5844_001420"/>
<gene>
    <name evidence="2" type="ORF">A5844_001420</name>
</gene>
<dbReference type="AlphaFoldDB" id="A0A242K132"/>
<dbReference type="Gene3D" id="1.10.10.10">
    <property type="entry name" value="Winged helix-like DNA-binding domain superfamily/Winged helix DNA-binding domain"/>
    <property type="match status" value="1"/>
</dbReference>
<proteinExistence type="predicted"/>
<dbReference type="InterPro" id="IPR036388">
    <property type="entry name" value="WH-like_DNA-bd_sf"/>
</dbReference>
<dbReference type="Proteomes" id="UP000194933">
    <property type="component" value="Unassembled WGS sequence"/>
</dbReference>
<dbReference type="EMBL" id="NGMO01000002">
    <property type="protein sequence ID" value="OTP11285.1"/>
    <property type="molecule type" value="Genomic_DNA"/>
</dbReference>
<accession>A0A242K132</accession>
<dbReference type="RefSeq" id="WP_086284516.1">
    <property type="nucleotide sequence ID" value="NZ_NGMO01000002.1"/>
</dbReference>